<protein>
    <submittedName>
        <fullName evidence="2">Type 2 lanthipeptide synthetase LanM family protein</fullName>
    </submittedName>
</protein>
<evidence type="ECO:0000313" key="3">
    <source>
        <dbReference type="Proteomes" id="UP001595764"/>
    </source>
</evidence>
<dbReference type="InterPro" id="IPR007822">
    <property type="entry name" value="LANC-like"/>
</dbReference>
<sequence>MGTTRYRADHAAFLRERHVAGTGAPTAADLAAVDEWRESAYLDESTMAQRLAFAGISRDAFAAIVAGKPFSAASAATAWVSELDTILSAERKPAGGRDPVTTLYGDTYEKLLFSGLLDVFISHYADQLRDWESQDSLDRVALTEHAHETLVDGLATGLLEIAHRTLILELNVARDGGLLTGETPEERYAYYDEVVLRQVSYRTQFFTEYPVLARAMVQHGTDWLANTVETLTRLAADLPELRRRGLLLSDRVVVTGVRSGLGDPHNHGRSVSCFEFEDSSALVHKPRPVDPERTYAEALDLLNELTGLNVKSMRVLARPGYGWCEFLEHEPCDGEPDVSRFYVHIGAMLAVLHVLGAVDIHMTNVIAVGDSPVPVDLETILQHTSVRHLSSAKANERALDFLAQSVLATLVVPLRTFGDGVTPGIDVSAIGGGAPQLTPRPIPSVAAPFTDEMHIVGVRKETKPARNRPVVDGRAADPARYTGEVVGGFLDGYDAIASSRERFAALLRSAGDIEVRFLARATRRYDLFRMERFHPDYLRNGLATEQLLEKLWTAATARDDLVPVIEAERRQLLRADIPAFHTKPGSTALFQGGEIVAEDFFTEPSGLTLQRKLAMLGPDHRATQLAILRDALDTLGGTAPAPSAGPADDAPEPGLDALTRRTLDRLADEAILGDDDCAWIGIGTDGIRDGSLSFQPLNTSFYDGLAGLALTFGYAAELYQDERFADVSRRSMRPVVEELRRRASGSDLFRVGAYAGLSGTIYAVSHLHRLTGDPEYLELLESALPHLRDCARQENAADLVAGLAGCAVVAAGLHDRYRMPILADIVAICAERLAASAVDTGTGRGWSRDDGPPLGGMSHGSAGIGWALLEAAHVLDDDRVRRLGVEALEHDMSLRIPGKNAWQDLRGFTDLTGIVQEHPTLWCHGSTGIGMARLLAHRRVPDPRYLAEAEAALAATAEAGPLGNHCLCHGESGSLELFTLAEPVLSALGPAAENWRPRRKQRAEALVKSLASGGPLFGRVTGGNVPGLLLGRAGVCLTLMRLLDPANAPSVLWLEPAGAQERAA</sequence>
<reference evidence="3" key="1">
    <citation type="journal article" date="2019" name="Int. J. Syst. Evol. Microbiol.">
        <title>The Global Catalogue of Microorganisms (GCM) 10K type strain sequencing project: providing services to taxonomists for standard genome sequencing and annotation.</title>
        <authorList>
            <consortium name="The Broad Institute Genomics Platform"/>
            <consortium name="The Broad Institute Genome Sequencing Center for Infectious Disease"/>
            <person name="Wu L."/>
            <person name="Ma J."/>
        </authorList>
    </citation>
    <scope>NUCLEOTIDE SEQUENCE [LARGE SCALE GENOMIC DNA]</scope>
    <source>
        <strain evidence="3">CGMCC 4.7682</strain>
    </source>
</reference>
<dbReference type="Pfam" id="PF05147">
    <property type="entry name" value="LANC_like"/>
    <property type="match status" value="1"/>
</dbReference>
<dbReference type="PIRSF" id="PIRSF037228">
    <property type="entry name" value="Lant_mod_RumM"/>
    <property type="match status" value="1"/>
</dbReference>
<keyword evidence="3" id="KW-1185">Reference proteome</keyword>
<dbReference type="InterPro" id="IPR012341">
    <property type="entry name" value="6hp_glycosidase-like_sf"/>
</dbReference>
<dbReference type="SMART" id="SM01260">
    <property type="entry name" value="LANC_like"/>
    <property type="match status" value="1"/>
</dbReference>
<proteinExistence type="predicted"/>
<dbReference type="InterPro" id="IPR017146">
    <property type="entry name" value="Lanti_2_LanM"/>
</dbReference>
<dbReference type="CDD" id="cd04792">
    <property type="entry name" value="LanM-like"/>
    <property type="match status" value="1"/>
</dbReference>
<name>A0ABV7QW19_9PSEU</name>
<feature type="domain" description="Lantibiotic biosynthesis protein dehydration" evidence="1">
    <location>
        <begin position="209"/>
        <end position="582"/>
    </location>
</feature>
<accession>A0ABV7QW19</accession>
<dbReference type="Pfam" id="PF13575">
    <property type="entry name" value="DUF4135"/>
    <property type="match status" value="1"/>
</dbReference>
<organism evidence="2 3">
    <name type="scientific">Amycolatopsis halotolerans</name>
    <dbReference type="NCBI Taxonomy" id="330083"/>
    <lineage>
        <taxon>Bacteria</taxon>
        <taxon>Bacillati</taxon>
        <taxon>Actinomycetota</taxon>
        <taxon>Actinomycetes</taxon>
        <taxon>Pseudonocardiales</taxon>
        <taxon>Pseudonocardiaceae</taxon>
        <taxon>Amycolatopsis</taxon>
    </lineage>
</organism>
<dbReference type="PRINTS" id="PR01950">
    <property type="entry name" value="LANCSUPER"/>
</dbReference>
<dbReference type="Gene3D" id="1.50.10.10">
    <property type="match status" value="1"/>
</dbReference>
<comment type="caution">
    <text evidence="2">The sequence shown here is derived from an EMBL/GenBank/DDBJ whole genome shotgun (WGS) entry which is preliminary data.</text>
</comment>
<dbReference type="EMBL" id="JBHRWI010000076">
    <property type="protein sequence ID" value="MFC3517317.1"/>
    <property type="molecule type" value="Genomic_DNA"/>
</dbReference>
<gene>
    <name evidence="2" type="ORF">ACFORO_44660</name>
</gene>
<dbReference type="Proteomes" id="UP001595764">
    <property type="component" value="Unassembled WGS sequence"/>
</dbReference>
<dbReference type="RefSeq" id="WP_377872541.1">
    <property type="nucleotide sequence ID" value="NZ_JBHMAY010000038.1"/>
</dbReference>
<evidence type="ECO:0000259" key="1">
    <source>
        <dbReference type="Pfam" id="PF13575"/>
    </source>
</evidence>
<dbReference type="SUPFAM" id="SSF158745">
    <property type="entry name" value="LanC-like"/>
    <property type="match status" value="1"/>
</dbReference>
<evidence type="ECO:0000313" key="2">
    <source>
        <dbReference type="EMBL" id="MFC3517317.1"/>
    </source>
</evidence>
<dbReference type="NCBIfam" id="TIGR03897">
    <property type="entry name" value="lanti_2_LanM"/>
    <property type="match status" value="1"/>
</dbReference>
<dbReference type="InterPro" id="IPR025410">
    <property type="entry name" value="Lant_dehyd"/>
</dbReference>
<dbReference type="PRINTS" id="PR01955">
    <property type="entry name" value="LANCFRANKIA"/>
</dbReference>